<protein>
    <submittedName>
        <fullName evidence="1">DUF4114 domain-containing protein</fullName>
    </submittedName>
</protein>
<gene>
    <name evidence="1" type="ORF">KPL78_27595</name>
</gene>
<name>A0ABS7AH64_9PROT</name>
<evidence type="ECO:0000313" key="2">
    <source>
        <dbReference type="Proteomes" id="UP001196565"/>
    </source>
</evidence>
<dbReference type="RefSeq" id="WP_219766500.1">
    <property type="nucleotide sequence ID" value="NZ_JAHYBZ010000013.1"/>
</dbReference>
<reference evidence="1 2" key="1">
    <citation type="submission" date="2021-07" db="EMBL/GenBank/DDBJ databases">
        <authorList>
            <person name="So Y."/>
        </authorList>
    </citation>
    <scope>NUCLEOTIDE SEQUENCE [LARGE SCALE GENOMIC DNA]</scope>
    <source>
        <strain evidence="1 2">HJA6</strain>
    </source>
</reference>
<keyword evidence="2" id="KW-1185">Reference proteome</keyword>
<dbReference type="EMBL" id="JAHYBZ010000013">
    <property type="protein sequence ID" value="MBW6401647.1"/>
    <property type="molecule type" value="Genomic_DNA"/>
</dbReference>
<dbReference type="Proteomes" id="UP001196565">
    <property type="component" value="Unassembled WGS sequence"/>
</dbReference>
<proteinExistence type="predicted"/>
<accession>A0ABS7AH64</accession>
<evidence type="ECO:0000313" key="1">
    <source>
        <dbReference type="EMBL" id="MBW6401647.1"/>
    </source>
</evidence>
<sequence length="1134" mass="117036">MATTLDIALSTTMQTWLSQGGSGNGVSAYAILYGSAAPGGSADTPISSLTLVNNGVVQSGGSFTLDLTTSTQTTLYGGKVYFIIQSLDDPSSAIDPTTLSQSAITWGNAESLSYRYDSIEVSLTGSSGDAANLTSIQGFGIGMALSAETGSRSYSVSAGTLFTSLANAATDPTASMPAVTTFSGGGLAGQNREAASPAMAVAPDNDYPIYAASDWTNYIDALKHPDTPIVINGYFNGAGDLQATAPAGTPVIWRNAGFFSYRLEWVEKDSTFWLTPTEGSQIQGAIKLTPDALADSVYSTLGQVELYETIGSTTPFELYPGSSEMSSGANNAWGQVLQQLTLGLTAGYLQSSGVSPNSAVTAGIDLNKNYNWDPSYAFGQNTNSTLGADVTVTWDPFAQLFYQYSNSYGTQYADALMSAFAQGGPQLPAYANGQNISTLSVTLFADSEAPPAGDYTPPVIHDYVAGSAAGGQYEAAQWHENNPANVVLDFNPGASLAQSLVLRDDAELSIRILTGYNDDKPQWQDVALGGAGVTPWQNWTFAYANGSYSVSGNGGAGQTSQSLVLTGLPMADSGVGWYQIVVKSRGFEKVFNLYTTTFTPAPTTGDPNPIPRFSDFGSDPSLFGIDGLATLTAGTAASGGGLLTFSVEVTGVSPTLDLSLMQANTSSAFLNGQVTATAPVAGTLKGGVFTAVAGQTADVHDAGGEGVALSVTSSSGLLAFGWTGLNDAADTSTWTETFTNLVQGRSVAVIHIDHQGGSGSIAPLFAKADLAGGWQTLAAQQLGNGTYDVTMTAYDAKPHAPNAPDYAEPLTKASAALTVTVQLSELALTTSPDGKGLALQADDGDTGGNWIRFTSGAGSLPEGMAVALYATDADGHPVNADGTPAGGIAEAVLGWVGTVGSDDGASLVAGLQSIYLAADRHLHFALVDGKGDVPRATAVTMRDNGDGSFSLDVGGVALRAEVDNTLSADMQMASAQRMYGLPLVHLDHGQQVAVELTGSAFNANTLGFVRVDLNQATGEMSLDGIAYGDTDAFRDAVRGALDPGYGVTIGGSDFARTDSWTVAGETGFYAPVLLTQSGEIFVIGDAANAGGHAYIRTYGANIFGFEDLAYDQGSDFDYNDMVVTLKAISDSSMI</sequence>
<comment type="caution">
    <text evidence="1">The sequence shown here is derived from an EMBL/GenBank/DDBJ whole genome shotgun (WGS) entry which is preliminary data.</text>
</comment>
<organism evidence="1 2">
    <name type="scientific">Roseomonas alba</name>
    <dbReference type="NCBI Taxonomy" id="2846776"/>
    <lineage>
        <taxon>Bacteria</taxon>
        <taxon>Pseudomonadati</taxon>
        <taxon>Pseudomonadota</taxon>
        <taxon>Alphaproteobacteria</taxon>
        <taxon>Acetobacterales</taxon>
        <taxon>Roseomonadaceae</taxon>
        <taxon>Roseomonas</taxon>
    </lineage>
</organism>